<dbReference type="GO" id="GO:0016020">
    <property type="term" value="C:membrane"/>
    <property type="evidence" value="ECO:0007669"/>
    <property type="project" value="UniProtKB-SubCell"/>
</dbReference>
<dbReference type="InterPro" id="IPR039010">
    <property type="entry name" value="Synaptotagmin_SMP"/>
</dbReference>
<keyword evidence="4" id="KW-0479">Metal-binding</keyword>
<evidence type="ECO:0000256" key="8">
    <source>
        <dbReference type="ARBA" id="ARBA00023055"/>
    </source>
</evidence>
<evidence type="ECO:0000256" key="5">
    <source>
        <dbReference type="ARBA" id="ARBA00022737"/>
    </source>
</evidence>
<protein>
    <recommendedName>
        <fullName evidence="15">Extended synaptotagmin-2</fullName>
    </recommendedName>
</protein>
<evidence type="ECO:0000256" key="4">
    <source>
        <dbReference type="ARBA" id="ARBA00022723"/>
    </source>
</evidence>
<evidence type="ECO:0000259" key="12">
    <source>
        <dbReference type="PROSITE" id="PS51847"/>
    </source>
</evidence>
<dbReference type="EMBL" id="JAUIRO010000005">
    <property type="protein sequence ID" value="KAK0712521.1"/>
    <property type="molecule type" value="Genomic_DNA"/>
</dbReference>
<evidence type="ECO:0000256" key="7">
    <source>
        <dbReference type="ARBA" id="ARBA00022989"/>
    </source>
</evidence>
<dbReference type="GO" id="GO:0008289">
    <property type="term" value="F:lipid binding"/>
    <property type="evidence" value="ECO:0007669"/>
    <property type="project" value="UniProtKB-KW"/>
</dbReference>
<dbReference type="Pfam" id="PF17047">
    <property type="entry name" value="SMP_LBD"/>
    <property type="match status" value="1"/>
</dbReference>
<dbReference type="CDD" id="cd21670">
    <property type="entry name" value="SMP_ESyt"/>
    <property type="match status" value="1"/>
</dbReference>
<accession>A0AA40DT60</accession>
<comment type="caution">
    <text evidence="13">The sequence shown here is derived from an EMBL/GenBank/DDBJ whole genome shotgun (WGS) entry which is preliminary data.</text>
</comment>
<dbReference type="GO" id="GO:0046872">
    <property type="term" value="F:metal ion binding"/>
    <property type="evidence" value="ECO:0007669"/>
    <property type="project" value="UniProtKB-KW"/>
</dbReference>
<dbReference type="InterPro" id="IPR000008">
    <property type="entry name" value="C2_dom"/>
</dbReference>
<evidence type="ECO:0000256" key="3">
    <source>
        <dbReference type="ARBA" id="ARBA00022692"/>
    </source>
</evidence>
<dbReference type="SMART" id="SM00239">
    <property type="entry name" value="C2"/>
    <property type="match status" value="2"/>
</dbReference>
<keyword evidence="9" id="KW-0446">Lipid-binding</keyword>
<evidence type="ECO:0000259" key="11">
    <source>
        <dbReference type="PROSITE" id="PS50004"/>
    </source>
</evidence>
<sequence>MASIIENLAASGGTESPGFLNDLVTQLWPNICVAGGRMIKEIAEPMFAAMLPAPLNTLRFEKIDLGRVPIRFANVDVHRTENDGIKLDLDLDWDGECDIELKANMIPKLGVEHVKLRGRLSVLLCPLTNVIPLIGAAQVSFINAPSLHLDFTDAGGFGDLALVDRAVRKIALGIISSLAVLPNRFLVKLDANNDYFKTYQHPLGVLRLTVESGANLGGGGVGGEEEESKTRRLFKRMLRDVPDCFVTVKVSAEAAGKWRTATVKNNHHPAWNQTHDFVVGDDEQDVMADVKDDDLAGDDDVGLAVTTVKQLLAAPGRRQELALLHEEQPIGATLTLSGRFFRFVPDAASLLGDGIGDGDGESIRGLLTVVIASAFGIPGARQTLKPSVRVSWGEAHLFRTAVKTDAPGADVANSSFDQAFRVPIAGDGIAGAPPVRIALFDGEEERGAVEVSLEDVLAAPDLVLKDSFDVGDGATVRAGIWLRGTQLDE</sequence>
<dbReference type="RefSeq" id="XP_060293844.1">
    <property type="nucleotide sequence ID" value="XM_060442197.1"/>
</dbReference>
<comment type="subcellular location">
    <subcellularLocation>
        <location evidence="1">Membrane</location>
    </subcellularLocation>
</comment>
<dbReference type="GO" id="GO:0006869">
    <property type="term" value="P:lipid transport"/>
    <property type="evidence" value="ECO:0007669"/>
    <property type="project" value="UniProtKB-KW"/>
</dbReference>
<keyword evidence="3" id="KW-0812">Transmembrane</keyword>
<dbReference type="GO" id="GO:0005737">
    <property type="term" value="C:cytoplasm"/>
    <property type="evidence" value="ECO:0007669"/>
    <property type="project" value="UniProtKB-ARBA"/>
</dbReference>
<evidence type="ECO:0000256" key="2">
    <source>
        <dbReference type="ARBA" id="ARBA00022448"/>
    </source>
</evidence>
<dbReference type="PROSITE" id="PS50004">
    <property type="entry name" value="C2"/>
    <property type="match status" value="1"/>
</dbReference>
<evidence type="ECO:0000313" key="13">
    <source>
        <dbReference type="EMBL" id="KAK0712521.1"/>
    </source>
</evidence>
<evidence type="ECO:0008006" key="15">
    <source>
        <dbReference type="Google" id="ProtNLM"/>
    </source>
</evidence>
<dbReference type="InterPro" id="IPR031468">
    <property type="entry name" value="SMP_LBD"/>
</dbReference>
<keyword evidence="10" id="KW-0472">Membrane</keyword>
<evidence type="ECO:0000313" key="14">
    <source>
        <dbReference type="Proteomes" id="UP001172101"/>
    </source>
</evidence>
<dbReference type="InterPro" id="IPR035892">
    <property type="entry name" value="C2_domain_sf"/>
</dbReference>
<dbReference type="AlphaFoldDB" id="A0AA40DT60"/>
<evidence type="ECO:0000256" key="1">
    <source>
        <dbReference type="ARBA" id="ARBA00004370"/>
    </source>
</evidence>
<keyword evidence="8" id="KW-0445">Lipid transport</keyword>
<dbReference type="GeneID" id="85325467"/>
<keyword evidence="5" id="KW-0677">Repeat</keyword>
<dbReference type="Pfam" id="PF00168">
    <property type="entry name" value="C2"/>
    <property type="match status" value="1"/>
</dbReference>
<dbReference type="Gene3D" id="2.60.40.150">
    <property type="entry name" value="C2 domain"/>
    <property type="match status" value="1"/>
</dbReference>
<dbReference type="PROSITE" id="PS51847">
    <property type="entry name" value="SMP"/>
    <property type="match status" value="1"/>
</dbReference>
<feature type="domain" description="C2" evidence="11">
    <location>
        <begin position="181"/>
        <end position="321"/>
    </location>
</feature>
<dbReference type="Proteomes" id="UP001172101">
    <property type="component" value="Unassembled WGS sequence"/>
</dbReference>
<keyword evidence="2" id="KW-0813">Transport</keyword>
<dbReference type="InterPro" id="IPR051634">
    <property type="entry name" value="Extended_Synaptotagmin"/>
</dbReference>
<keyword evidence="7" id="KW-1133">Transmembrane helix</keyword>
<keyword evidence="6" id="KW-0106">Calcium</keyword>
<organism evidence="13 14">
    <name type="scientific">Lasiosphaeria miniovina</name>
    <dbReference type="NCBI Taxonomy" id="1954250"/>
    <lineage>
        <taxon>Eukaryota</taxon>
        <taxon>Fungi</taxon>
        <taxon>Dikarya</taxon>
        <taxon>Ascomycota</taxon>
        <taxon>Pezizomycotina</taxon>
        <taxon>Sordariomycetes</taxon>
        <taxon>Sordariomycetidae</taxon>
        <taxon>Sordariales</taxon>
        <taxon>Lasiosphaeriaceae</taxon>
        <taxon>Lasiosphaeria</taxon>
    </lineage>
</organism>
<evidence type="ECO:0000256" key="9">
    <source>
        <dbReference type="ARBA" id="ARBA00023121"/>
    </source>
</evidence>
<dbReference type="PANTHER" id="PTHR45761">
    <property type="entry name" value="EXTENDED SYNAPTOTAGMIN-LIKE PROTEIN 2, ISOFORM C"/>
    <property type="match status" value="1"/>
</dbReference>
<gene>
    <name evidence="13" type="ORF">B0T26DRAFT_714534</name>
</gene>
<evidence type="ECO:0000256" key="10">
    <source>
        <dbReference type="ARBA" id="ARBA00023136"/>
    </source>
</evidence>
<dbReference type="GO" id="GO:0012505">
    <property type="term" value="C:endomembrane system"/>
    <property type="evidence" value="ECO:0007669"/>
    <property type="project" value="UniProtKB-ARBA"/>
</dbReference>
<dbReference type="SUPFAM" id="SSF49562">
    <property type="entry name" value="C2 domain (Calcium/lipid-binding domain, CaLB)"/>
    <property type="match status" value="2"/>
</dbReference>
<dbReference type="PANTHER" id="PTHR45761:SF1">
    <property type="entry name" value="EXTENDED SYNAPTOTAGMIN-LIKE PROTEIN 2, ISOFORM C"/>
    <property type="match status" value="1"/>
</dbReference>
<reference evidence="13" key="1">
    <citation type="submission" date="2023-06" db="EMBL/GenBank/DDBJ databases">
        <title>Genome-scale phylogeny and comparative genomics of the fungal order Sordariales.</title>
        <authorList>
            <consortium name="Lawrence Berkeley National Laboratory"/>
            <person name="Hensen N."/>
            <person name="Bonometti L."/>
            <person name="Westerberg I."/>
            <person name="Brannstrom I.O."/>
            <person name="Guillou S."/>
            <person name="Cros-Aarteil S."/>
            <person name="Calhoun S."/>
            <person name="Haridas S."/>
            <person name="Kuo A."/>
            <person name="Mondo S."/>
            <person name="Pangilinan J."/>
            <person name="Riley R."/>
            <person name="LaButti K."/>
            <person name="Andreopoulos B."/>
            <person name="Lipzen A."/>
            <person name="Chen C."/>
            <person name="Yanf M."/>
            <person name="Daum C."/>
            <person name="Ng V."/>
            <person name="Clum A."/>
            <person name="Steindorff A."/>
            <person name="Ohm R."/>
            <person name="Martin F."/>
            <person name="Silar P."/>
            <person name="Natvig D."/>
            <person name="Lalanne C."/>
            <person name="Gautier V."/>
            <person name="Ament-velasquez S.L."/>
            <person name="Kruys A."/>
            <person name="Hutchinson M.I."/>
            <person name="Powell A.J."/>
            <person name="Barry K."/>
            <person name="Miller A.N."/>
            <person name="Grigoriev I.V."/>
            <person name="Debuchy R."/>
            <person name="Gladieux P."/>
            <person name="Thoren M.H."/>
            <person name="Johannesson H."/>
        </authorList>
    </citation>
    <scope>NUCLEOTIDE SEQUENCE</scope>
    <source>
        <strain evidence="13">SMH2392-1A</strain>
    </source>
</reference>
<name>A0AA40DT60_9PEZI</name>
<keyword evidence="14" id="KW-1185">Reference proteome</keyword>
<evidence type="ECO:0000256" key="6">
    <source>
        <dbReference type="ARBA" id="ARBA00022837"/>
    </source>
</evidence>
<proteinExistence type="predicted"/>
<feature type="domain" description="SMP-LTD" evidence="12">
    <location>
        <begin position="13"/>
        <end position="190"/>
    </location>
</feature>